<accession>A0A345PAK3</accession>
<evidence type="ECO:0000313" key="2">
    <source>
        <dbReference type="EMBL" id="AXI04312.1"/>
    </source>
</evidence>
<reference evidence="2 3" key="1">
    <citation type="submission" date="2018-07" db="EMBL/GenBank/DDBJ databases">
        <title>Genome sequencing of Moraxellaceae gen. HYN0046.</title>
        <authorList>
            <person name="Kim M."/>
            <person name="Yi H."/>
        </authorList>
    </citation>
    <scope>NUCLEOTIDE SEQUENCE [LARGE SCALE GENOMIC DNA]</scope>
    <source>
        <strain evidence="2 3">HYN0046</strain>
    </source>
</reference>
<proteinExistence type="predicted"/>
<organism evidence="2 3">
    <name type="scientific">Aquirhabdus parva</name>
    <dbReference type="NCBI Taxonomy" id="2283318"/>
    <lineage>
        <taxon>Bacteria</taxon>
        <taxon>Pseudomonadati</taxon>
        <taxon>Pseudomonadota</taxon>
        <taxon>Gammaproteobacteria</taxon>
        <taxon>Moraxellales</taxon>
        <taxon>Moraxellaceae</taxon>
        <taxon>Aquirhabdus</taxon>
    </lineage>
</organism>
<dbReference type="AlphaFoldDB" id="A0A345PAK3"/>
<gene>
    <name evidence="2" type="ORF">HYN46_16600</name>
</gene>
<dbReference type="RefSeq" id="WP_114900420.1">
    <property type="nucleotide sequence ID" value="NZ_CP031222.1"/>
</dbReference>
<dbReference type="Pfam" id="PF21812">
    <property type="entry name" value="DUF6881"/>
    <property type="match status" value="1"/>
</dbReference>
<name>A0A345PAK3_9GAMM</name>
<dbReference type="KEGG" id="mbah:HYN46_16600"/>
<sequence length="96" mass="11398">MQYMKVNWIHDFIDDPIWIYGELNDEMEEVRKIEIFRNGHLGYAACNGVSHIAFSSEENWPTKEEIESDPQFQVFIISQQEFEETWAKAMHQSAQN</sequence>
<evidence type="ECO:0000313" key="3">
    <source>
        <dbReference type="Proteomes" id="UP000253940"/>
    </source>
</evidence>
<dbReference type="EMBL" id="CP031222">
    <property type="protein sequence ID" value="AXI04312.1"/>
    <property type="molecule type" value="Genomic_DNA"/>
</dbReference>
<dbReference type="InterPro" id="IPR049248">
    <property type="entry name" value="DUF6881"/>
</dbReference>
<protein>
    <recommendedName>
        <fullName evidence="1">DUF6881 domain-containing protein</fullName>
    </recommendedName>
</protein>
<feature type="domain" description="DUF6881" evidence="1">
    <location>
        <begin position="2"/>
        <end position="90"/>
    </location>
</feature>
<evidence type="ECO:0000259" key="1">
    <source>
        <dbReference type="Pfam" id="PF21812"/>
    </source>
</evidence>
<dbReference type="OrthoDB" id="288554at2"/>
<keyword evidence="3" id="KW-1185">Reference proteome</keyword>
<dbReference type="Proteomes" id="UP000253940">
    <property type="component" value="Chromosome"/>
</dbReference>